<dbReference type="OrthoDB" id="9799347at2"/>
<evidence type="ECO:0000313" key="8">
    <source>
        <dbReference type="Proteomes" id="UP000245728"/>
    </source>
</evidence>
<feature type="domain" description="Thioredoxin" evidence="6">
    <location>
        <begin position="35"/>
        <end position="185"/>
    </location>
</feature>
<dbReference type="InterPro" id="IPR036249">
    <property type="entry name" value="Thioredoxin-like_sf"/>
</dbReference>
<dbReference type="PROSITE" id="PS51352">
    <property type="entry name" value="THIOREDOXIN_2"/>
    <property type="match status" value="1"/>
</dbReference>
<sequence>MKKIALFALPLGLFALVSVFLLSGLFSDPRERQSTLIGQPVPDFNLPDVMDDNVRYGPEVFAGKVTLLNVWGTWCVTCAVELPYLTELRQQGVRIVGLYYEADMDPDFGGKSLTAMRQDIRQTLGRLGNPYQFNIFDEKRQYSLDLGVTGAPETFLIDKQGVVRLHHIGDVNERVWQNQIQPLYQELQQQ</sequence>
<evidence type="ECO:0000313" key="7">
    <source>
        <dbReference type="EMBL" id="AWL11311.1"/>
    </source>
</evidence>
<dbReference type="SUPFAM" id="SSF52833">
    <property type="entry name" value="Thioredoxin-like"/>
    <property type="match status" value="1"/>
</dbReference>
<dbReference type="RefSeq" id="WP_109338972.1">
    <property type="nucleotide sequence ID" value="NZ_CP029347.1"/>
</dbReference>
<dbReference type="PANTHER" id="PTHR42852">
    <property type="entry name" value="THIOL:DISULFIDE INTERCHANGE PROTEIN DSBE"/>
    <property type="match status" value="1"/>
</dbReference>
<dbReference type="GO" id="GO:0005886">
    <property type="term" value="C:plasma membrane"/>
    <property type="evidence" value="ECO:0007669"/>
    <property type="project" value="UniProtKB-SubCell"/>
</dbReference>
<dbReference type="NCBIfam" id="TIGR00385">
    <property type="entry name" value="dsbE"/>
    <property type="match status" value="1"/>
</dbReference>
<dbReference type="KEGG" id="salh:HMF8227_00815"/>
<keyword evidence="5" id="KW-0676">Redox-active center</keyword>
<dbReference type="Gene3D" id="3.40.30.10">
    <property type="entry name" value="Glutaredoxin"/>
    <property type="match status" value="1"/>
</dbReference>
<evidence type="ECO:0000256" key="2">
    <source>
        <dbReference type="ARBA" id="ARBA00007758"/>
    </source>
</evidence>
<dbReference type="EMBL" id="CP029347">
    <property type="protein sequence ID" value="AWL11311.1"/>
    <property type="molecule type" value="Genomic_DNA"/>
</dbReference>
<protein>
    <submittedName>
        <fullName evidence="7">Thiol:disulfide interchange protein DsbE</fullName>
    </submittedName>
</protein>
<dbReference type="GO" id="GO:0030288">
    <property type="term" value="C:outer membrane-bounded periplasmic space"/>
    <property type="evidence" value="ECO:0007669"/>
    <property type="project" value="InterPro"/>
</dbReference>
<comment type="subcellular location">
    <subcellularLocation>
        <location evidence="1">Cell inner membrane</location>
        <topology evidence="1">Single-pass membrane protein</topology>
        <orientation evidence="1">Periplasmic side</orientation>
    </subcellularLocation>
</comment>
<gene>
    <name evidence="7" type="ORF">HMF8227_00815</name>
</gene>
<dbReference type="PANTHER" id="PTHR42852:SF6">
    <property type="entry name" value="THIOL:DISULFIDE INTERCHANGE PROTEIN DSBE"/>
    <property type="match status" value="1"/>
</dbReference>
<dbReference type="Pfam" id="PF08534">
    <property type="entry name" value="Redoxin"/>
    <property type="match status" value="1"/>
</dbReference>
<evidence type="ECO:0000256" key="4">
    <source>
        <dbReference type="ARBA" id="ARBA00023157"/>
    </source>
</evidence>
<name>A0A2S2E0Z2_9ALTE</name>
<keyword evidence="4" id="KW-1015">Disulfide bond</keyword>
<evidence type="ECO:0000256" key="5">
    <source>
        <dbReference type="ARBA" id="ARBA00023284"/>
    </source>
</evidence>
<organism evidence="7 8">
    <name type="scientific">Saliniradius amylolyticus</name>
    <dbReference type="NCBI Taxonomy" id="2183582"/>
    <lineage>
        <taxon>Bacteria</taxon>
        <taxon>Pseudomonadati</taxon>
        <taxon>Pseudomonadota</taxon>
        <taxon>Gammaproteobacteria</taxon>
        <taxon>Alteromonadales</taxon>
        <taxon>Alteromonadaceae</taxon>
        <taxon>Saliniradius</taxon>
    </lineage>
</organism>
<keyword evidence="8" id="KW-1185">Reference proteome</keyword>
<dbReference type="InterPro" id="IPR050553">
    <property type="entry name" value="Thioredoxin_ResA/DsbE_sf"/>
</dbReference>
<proteinExistence type="inferred from homology"/>
<dbReference type="Proteomes" id="UP000245728">
    <property type="component" value="Chromosome"/>
</dbReference>
<dbReference type="InterPro" id="IPR017937">
    <property type="entry name" value="Thioredoxin_CS"/>
</dbReference>
<dbReference type="InterPro" id="IPR013740">
    <property type="entry name" value="Redoxin"/>
</dbReference>
<evidence type="ECO:0000256" key="1">
    <source>
        <dbReference type="ARBA" id="ARBA00004383"/>
    </source>
</evidence>
<dbReference type="InterPro" id="IPR013766">
    <property type="entry name" value="Thioredoxin_domain"/>
</dbReference>
<reference evidence="7 8" key="1">
    <citation type="submission" date="2018-05" db="EMBL/GenBank/DDBJ databases">
        <title>Salinimonas sp. HMF8227 Genome sequencing and assembly.</title>
        <authorList>
            <person name="Kang H."/>
            <person name="Kang J."/>
            <person name="Cha I."/>
            <person name="Kim H."/>
            <person name="Joh K."/>
        </authorList>
    </citation>
    <scope>NUCLEOTIDE SEQUENCE [LARGE SCALE GENOMIC DNA]</scope>
    <source>
        <strain evidence="7 8">HMF8227</strain>
    </source>
</reference>
<accession>A0A2S2E0Z2</accession>
<evidence type="ECO:0000259" key="6">
    <source>
        <dbReference type="PROSITE" id="PS51352"/>
    </source>
</evidence>
<dbReference type="PROSITE" id="PS00194">
    <property type="entry name" value="THIOREDOXIN_1"/>
    <property type="match status" value="1"/>
</dbReference>
<dbReference type="InterPro" id="IPR004799">
    <property type="entry name" value="Periplasmic_diS_OxRdtase_DsbE"/>
</dbReference>
<dbReference type="GO" id="GO:0017004">
    <property type="term" value="P:cytochrome complex assembly"/>
    <property type="evidence" value="ECO:0007669"/>
    <property type="project" value="UniProtKB-KW"/>
</dbReference>
<evidence type="ECO:0000256" key="3">
    <source>
        <dbReference type="ARBA" id="ARBA00022748"/>
    </source>
</evidence>
<dbReference type="GO" id="GO:0015036">
    <property type="term" value="F:disulfide oxidoreductase activity"/>
    <property type="evidence" value="ECO:0007669"/>
    <property type="project" value="InterPro"/>
</dbReference>
<keyword evidence="3" id="KW-0201">Cytochrome c-type biogenesis</keyword>
<dbReference type="AlphaFoldDB" id="A0A2S2E0Z2"/>
<comment type="similarity">
    <text evidence="2">Belongs to the thioredoxin family. DsbE subfamily.</text>
</comment>